<dbReference type="CDD" id="cd13679">
    <property type="entry name" value="PBP2_TRAP_YiaO_like"/>
    <property type="match status" value="1"/>
</dbReference>
<proteinExistence type="predicted"/>
<sequence>MKTRIASVCLALAALLPAVTHAAELKFGLGIADDHPLAVGARKFADLVKERSAGRLTIATYSSNRLGSDPQMQQALQAGVQQMMLGPPSNLVGVVRDFAIFDLPFTITNYQEADALLDGRTGALLFQKLEGAGLVGLAYWETGFREVTNSKRPIVRAEDLAGLKIRTMQSPVFLESFKALGANAIPMPFTEVYTALETRAIDAQENPVGIIQSAKINEVQKYLSLTNHVYNPSVVMASKKWWDGLSEADRGIVRGAAREVATFQRRLVREEAAKVLDQLKQNGMVINEIPASELALIRQKTLPVVRKYSEKLDPAVLAAAKHDLAEVPAGGKAQ</sequence>
<dbReference type="Pfam" id="PF03480">
    <property type="entry name" value="DctP"/>
    <property type="match status" value="1"/>
</dbReference>
<dbReference type="InterPro" id="IPR004682">
    <property type="entry name" value="TRAP_DctP"/>
</dbReference>
<keyword evidence="4" id="KW-1185">Reference proteome</keyword>
<dbReference type="PIRSF" id="PIRSF006470">
    <property type="entry name" value="DctB"/>
    <property type="match status" value="1"/>
</dbReference>
<dbReference type="InterPro" id="IPR018389">
    <property type="entry name" value="DctP_fam"/>
</dbReference>
<feature type="chain" id="PRO_5046157440" evidence="2">
    <location>
        <begin position="23"/>
        <end position="334"/>
    </location>
</feature>
<comment type="caution">
    <text evidence="3">The sequence shown here is derived from an EMBL/GenBank/DDBJ whole genome shotgun (WGS) entry which is preliminary data.</text>
</comment>
<dbReference type="NCBIfam" id="TIGR00787">
    <property type="entry name" value="dctP"/>
    <property type="match status" value="1"/>
</dbReference>
<evidence type="ECO:0000256" key="1">
    <source>
        <dbReference type="ARBA" id="ARBA00022729"/>
    </source>
</evidence>
<dbReference type="PANTHER" id="PTHR33376">
    <property type="match status" value="1"/>
</dbReference>
<dbReference type="InterPro" id="IPR038404">
    <property type="entry name" value="TRAP_DctP_sf"/>
</dbReference>
<gene>
    <name evidence="3" type="ORF">RIU57_24580</name>
</gene>
<evidence type="ECO:0000313" key="4">
    <source>
        <dbReference type="Proteomes" id="UP001264156"/>
    </source>
</evidence>
<dbReference type="Proteomes" id="UP001264156">
    <property type="component" value="Unassembled WGS sequence"/>
</dbReference>
<evidence type="ECO:0000313" key="3">
    <source>
        <dbReference type="EMBL" id="MDR7948318.1"/>
    </source>
</evidence>
<name>A0ABU2DJU4_ACHAE</name>
<keyword evidence="1 2" id="KW-0732">Signal</keyword>
<organism evidence="3 4">
    <name type="scientific">Achromobacter aegrifaciens</name>
    <dbReference type="NCBI Taxonomy" id="1287736"/>
    <lineage>
        <taxon>Bacteria</taxon>
        <taxon>Pseudomonadati</taxon>
        <taxon>Pseudomonadota</taxon>
        <taxon>Betaproteobacteria</taxon>
        <taxon>Burkholderiales</taxon>
        <taxon>Alcaligenaceae</taxon>
        <taxon>Achromobacter</taxon>
    </lineage>
</organism>
<evidence type="ECO:0000256" key="2">
    <source>
        <dbReference type="SAM" id="SignalP"/>
    </source>
</evidence>
<protein>
    <submittedName>
        <fullName evidence="3">TRAP transporter substrate-binding protein</fullName>
    </submittedName>
</protein>
<dbReference type="PANTHER" id="PTHR33376:SF2">
    <property type="entry name" value="DICARBOXYLATE-BINDING PERIPLASMIC PROTEIN"/>
    <property type="match status" value="1"/>
</dbReference>
<feature type="signal peptide" evidence="2">
    <location>
        <begin position="1"/>
        <end position="22"/>
    </location>
</feature>
<accession>A0ABU2DJU4</accession>
<reference evidence="4" key="1">
    <citation type="submission" date="2023-07" db="EMBL/GenBank/DDBJ databases">
        <title>Glyphosate-induced phosphonatase operons in soil bacteria of genus Achromobacter.</title>
        <authorList>
            <person name="Epiktetov D.O."/>
            <person name="Sviridov A.V."/>
            <person name="Tarlachkov S.V."/>
            <person name="Shushkova T.V."/>
            <person name="Toropygin I.Y."/>
            <person name="Leontievsky A."/>
        </authorList>
    </citation>
    <scope>NUCLEOTIDE SEQUENCE [LARGE SCALE GENOMIC DNA]</scope>
    <source>
        <strain evidence="4">Kg 16</strain>
    </source>
</reference>
<dbReference type="NCBIfam" id="NF037995">
    <property type="entry name" value="TRAP_S1"/>
    <property type="match status" value="1"/>
</dbReference>
<dbReference type="RefSeq" id="WP_310535570.1">
    <property type="nucleotide sequence ID" value="NZ_JAVKVN010000011.1"/>
</dbReference>
<dbReference type="EMBL" id="JAVKVN010000011">
    <property type="protein sequence ID" value="MDR7948318.1"/>
    <property type="molecule type" value="Genomic_DNA"/>
</dbReference>
<dbReference type="Gene3D" id="3.40.190.170">
    <property type="entry name" value="Bacterial extracellular solute-binding protein, family 7"/>
    <property type="match status" value="1"/>
</dbReference>